<dbReference type="Pfam" id="PF05717">
    <property type="entry name" value="TnpB_IS66"/>
    <property type="match status" value="1"/>
</dbReference>
<accession>A0A1G8UZM5</accession>
<keyword evidence="2" id="KW-1185">Reference proteome</keyword>
<name>A0A1G8UZM5_9RHOB</name>
<sequence length="53" mass="5766">MPSQGVRVLVASKPVDFRKGHDGLAALVQSVLQEDPFTGTVDELLPWNFKPSS</sequence>
<dbReference type="Proteomes" id="UP000199382">
    <property type="component" value="Unassembled WGS sequence"/>
</dbReference>
<proteinExistence type="predicted"/>
<reference evidence="1 2" key="1">
    <citation type="submission" date="2016-10" db="EMBL/GenBank/DDBJ databases">
        <authorList>
            <person name="de Groot N.N."/>
        </authorList>
    </citation>
    <scope>NUCLEOTIDE SEQUENCE [LARGE SCALE GENOMIC DNA]</scope>
    <source>
        <strain evidence="1 2">DSM 25294</strain>
    </source>
</reference>
<protein>
    <submittedName>
        <fullName evidence="1">IS66 Orf2 like protein</fullName>
    </submittedName>
</protein>
<dbReference type="EMBL" id="FNEK01000020">
    <property type="protein sequence ID" value="SDJ58545.1"/>
    <property type="molecule type" value="Genomic_DNA"/>
</dbReference>
<dbReference type="STRING" id="571298.SAMN04488026_102018"/>
<organism evidence="1 2">
    <name type="scientific">Aliiruegeria lutimaris</name>
    <dbReference type="NCBI Taxonomy" id="571298"/>
    <lineage>
        <taxon>Bacteria</taxon>
        <taxon>Pseudomonadati</taxon>
        <taxon>Pseudomonadota</taxon>
        <taxon>Alphaproteobacteria</taxon>
        <taxon>Rhodobacterales</taxon>
        <taxon>Roseobacteraceae</taxon>
        <taxon>Aliiruegeria</taxon>
    </lineage>
</organism>
<dbReference type="InterPro" id="IPR008878">
    <property type="entry name" value="Transposase_IS66_Orf2"/>
</dbReference>
<evidence type="ECO:0000313" key="1">
    <source>
        <dbReference type="EMBL" id="SDJ58545.1"/>
    </source>
</evidence>
<dbReference type="AlphaFoldDB" id="A0A1G8UZM5"/>
<evidence type="ECO:0000313" key="2">
    <source>
        <dbReference type="Proteomes" id="UP000199382"/>
    </source>
</evidence>
<gene>
    <name evidence="1" type="ORF">SAMN04488026_102018</name>
</gene>